<proteinExistence type="predicted"/>
<keyword evidence="4" id="KW-1185">Reference proteome</keyword>
<dbReference type="SMART" id="SM00014">
    <property type="entry name" value="acidPPc"/>
    <property type="match status" value="1"/>
</dbReference>
<sequence>MRLSHKLAIGPLLVSLCALSHADTWVEIGDYTQVILPLGGLGLSLAKGDTTGTLQLTKSFATSFTITQSIKWVVDKRRPNFTTNNSFPSGHTTAAFSGASFLHTRYGSAWGIPAYTLAAYTGWSRVHGDKHYWDDVLAGASIATLSNLFFVNPITEDISLSPLVDGDAKGIQLSLSNSFFEGGSRSKRPADHFKPKFKFDFMLGPTRLKSNDIGNLAQQSILFEQDDTLTTAAARWSWQANDKHRFSYYTQPYEARAQGLAVDNSDIYAQYQVWDNKLNWQYKLLAGERWSSELGLGLLIQYAQAALYADASFEHDLAKEEEWLVYPLANANIAFQVSPPLKLELAGEYGNNSEGEVAMADLSLNYAFNRRWDIAVGYNYYQRDQDNAKTFRKIEFDSLYLRFGYAF</sequence>
<dbReference type="InterPro" id="IPR036938">
    <property type="entry name" value="PAP2/HPO_sf"/>
</dbReference>
<dbReference type="Proteomes" id="UP000651977">
    <property type="component" value="Unassembled WGS sequence"/>
</dbReference>
<name>A0ABQ1HVE8_9ALTE</name>
<dbReference type="SUPFAM" id="SSF56935">
    <property type="entry name" value="Porins"/>
    <property type="match status" value="1"/>
</dbReference>
<feature type="signal peptide" evidence="1">
    <location>
        <begin position="1"/>
        <end position="22"/>
    </location>
</feature>
<feature type="domain" description="Phosphatidic acid phosphatase type 2/haloperoxidase" evidence="2">
    <location>
        <begin position="51"/>
        <end position="151"/>
    </location>
</feature>
<evidence type="ECO:0000313" key="4">
    <source>
        <dbReference type="Proteomes" id="UP000651977"/>
    </source>
</evidence>
<evidence type="ECO:0000256" key="1">
    <source>
        <dbReference type="SAM" id="SignalP"/>
    </source>
</evidence>
<dbReference type="SUPFAM" id="SSF48317">
    <property type="entry name" value="Acid phosphatase/Vanadium-dependent haloperoxidase"/>
    <property type="match status" value="1"/>
</dbReference>
<accession>A0ABQ1HVE8</accession>
<reference evidence="4" key="1">
    <citation type="journal article" date="2019" name="Int. J. Syst. Evol. Microbiol.">
        <title>The Global Catalogue of Microorganisms (GCM) 10K type strain sequencing project: providing services to taxonomists for standard genome sequencing and annotation.</title>
        <authorList>
            <consortium name="The Broad Institute Genomics Platform"/>
            <consortium name="The Broad Institute Genome Sequencing Center for Infectious Disease"/>
            <person name="Wu L."/>
            <person name="Ma J."/>
        </authorList>
    </citation>
    <scope>NUCLEOTIDE SEQUENCE [LARGE SCALE GENOMIC DNA]</scope>
    <source>
        <strain evidence="4">CGMCC 1.10131</strain>
    </source>
</reference>
<organism evidence="3 4">
    <name type="scientific">Agarivorans gilvus</name>
    <dbReference type="NCBI Taxonomy" id="680279"/>
    <lineage>
        <taxon>Bacteria</taxon>
        <taxon>Pseudomonadati</taxon>
        <taxon>Pseudomonadota</taxon>
        <taxon>Gammaproteobacteria</taxon>
        <taxon>Alteromonadales</taxon>
        <taxon>Alteromonadaceae</taxon>
        <taxon>Agarivorans</taxon>
    </lineage>
</organism>
<feature type="chain" id="PRO_5046379477" description="Phosphatidic acid phosphatase type 2/haloperoxidase domain-containing protein" evidence="1">
    <location>
        <begin position="23"/>
        <end position="407"/>
    </location>
</feature>
<dbReference type="InterPro" id="IPR000326">
    <property type="entry name" value="PAP2/HPO"/>
</dbReference>
<keyword evidence="1" id="KW-0732">Signal</keyword>
<gene>
    <name evidence="3" type="ORF">GCM10007414_02550</name>
</gene>
<dbReference type="CDD" id="cd03394">
    <property type="entry name" value="PAP2_like_5"/>
    <property type="match status" value="1"/>
</dbReference>
<dbReference type="Gene3D" id="1.20.144.10">
    <property type="entry name" value="Phosphatidic acid phosphatase type 2/haloperoxidase"/>
    <property type="match status" value="1"/>
</dbReference>
<comment type="caution">
    <text evidence="3">The sequence shown here is derived from an EMBL/GenBank/DDBJ whole genome shotgun (WGS) entry which is preliminary data.</text>
</comment>
<dbReference type="EMBL" id="BMDY01000001">
    <property type="protein sequence ID" value="GGA93364.1"/>
    <property type="molecule type" value="Genomic_DNA"/>
</dbReference>
<dbReference type="Pfam" id="PF01569">
    <property type="entry name" value="PAP2"/>
    <property type="match status" value="1"/>
</dbReference>
<evidence type="ECO:0000313" key="3">
    <source>
        <dbReference type="EMBL" id="GGA93364.1"/>
    </source>
</evidence>
<protein>
    <recommendedName>
        <fullName evidence="2">Phosphatidic acid phosphatase type 2/haloperoxidase domain-containing protein</fullName>
    </recommendedName>
</protein>
<dbReference type="RefSeq" id="WP_188407246.1">
    <property type="nucleotide sequence ID" value="NZ_BMDY01000001.1"/>
</dbReference>
<evidence type="ECO:0000259" key="2">
    <source>
        <dbReference type="SMART" id="SM00014"/>
    </source>
</evidence>